<evidence type="ECO:0000256" key="1">
    <source>
        <dbReference type="ARBA" id="ARBA00004496"/>
    </source>
</evidence>
<gene>
    <name evidence="10" type="primary">argS</name>
    <name evidence="14" type="ORF">A3G49_04375</name>
</gene>
<dbReference type="CDD" id="cd00671">
    <property type="entry name" value="ArgRS_core"/>
    <property type="match status" value="1"/>
</dbReference>
<keyword evidence="5 10" id="KW-0547">Nucleotide-binding</keyword>
<dbReference type="GO" id="GO:0006420">
    <property type="term" value="P:arginyl-tRNA aminoacylation"/>
    <property type="evidence" value="ECO:0007669"/>
    <property type="project" value="UniProtKB-UniRule"/>
</dbReference>
<dbReference type="InterPro" id="IPR014729">
    <property type="entry name" value="Rossmann-like_a/b/a_fold"/>
</dbReference>
<evidence type="ECO:0000313" key="14">
    <source>
        <dbReference type="EMBL" id="OHA12913.1"/>
    </source>
</evidence>
<keyword evidence="8 10" id="KW-0030">Aminoacyl-tRNA synthetase</keyword>
<comment type="catalytic activity">
    <reaction evidence="9 10">
        <text>tRNA(Arg) + L-arginine + ATP = L-arginyl-tRNA(Arg) + AMP + diphosphate</text>
        <dbReference type="Rhea" id="RHEA:20301"/>
        <dbReference type="Rhea" id="RHEA-COMP:9658"/>
        <dbReference type="Rhea" id="RHEA-COMP:9673"/>
        <dbReference type="ChEBI" id="CHEBI:30616"/>
        <dbReference type="ChEBI" id="CHEBI:32682"/>
        <dbReference type="ChEBI" id="CHEBI:33019"/>
        <dbReference type="ChEBI" id="CHEBI:78442"/>
        <dbReference type="ChEBI" id="CHEBI:78513"/>
        <dbReference type="ChEBI" id="CHEBI:456215"/>
        <dbReference type="EC" id="6.1.1.19"/>
    </reaction>
</comment>
<dbReference type="InterPro" id="IPR008909">
    <property type="entry name" value="DALR_anticod-bd"/>
</dbReference>
<dbReference type="Gene3D" id="1.10.730.10">
    <property type="entry name" value="Isoleucyl-tRNA Synthetase, Domain 1"/>
    <property type="match status" value="1"/>
</dbReference>
<feature type="domain" description="DALR anticodon binding" evidence="12">
    <location>
        <begin position="422"/>
        <end position="542"/>
    </location>
</feature>
<dbReference type="EMBL" id="MHQY01000037">
    <property type="protein sequence ID" value="OHA12913.1"/>
    <property type="molecule type" value="Genomic_DNA"/>
</dbReference>
<evidence type="ECO:0000256" key="8">
    <source>
        <dbReference type="ARBA" id="ARBA00023146"/>
    </source>
</evidence>
<dbReference type="SUPFAM" id="SSF52374">
    <property type="entry name" value="Nucleotidylyl transferase"/>
    <property type="match status" value="1"/>
</dbReference>
<dbReference type="InterPro" id="IPR035684">
    <property type="entry name" value="ArgRS_core"/>
</dbReference>
<dbReference type="PANTHER" id="PTHR11956">
    <property type="entry name" value="ARGINYL-TRNA SYNTHETASE"/>
    <property type="match status" value="1"/>
</dbReference>
<dbReference type="Gene3D" id="3.30.1360.70">
    <property type="entry name" value="Arginyl tRNA synthetase N-terminal domain"/>
    <property type="match status" value="1"/>
</dbReference>
<feature type="domain" description="Arginyl tRNA synthetase N-terminal" evidence="13">
    <location>
        <begin position="4"/>
        <end position="85"/>
    </location>
</feature>
<evidence type="ECO:0000256" key="4">
    <source>
        <dbReference type="ARBA" id="ARBA00022598"/>
    </source>
</evidence>
<dbReference type="Pfam" id="PF03485">
    <property type="entry name" value="Arg_tRNA_synt_N"/>
    <property type="match status" value="1"/>
</dbReference>
<dbReference type="HAMAP" id="MF_00123">
    <property type="entry name" value="Arg_tRNA_synth"/>
    <property type="match status" value="1"/>
</dbReference>
<dbReference type="GO" id="GO:0004814">
    <property type="term" value="F:arginine-tRNA ligase activity"/>
    <property type="evidence" value="ECO:0007669"/>
    <property type="project" value="UniProtKB-UniRule"/>
</dbReference>
<dbReference type="InterPro" id="IPR001412">
    <property type="entry name" value="aa-tRNA-synth_I_CS"/>
</dbReference>
<evidence type="ECO:0000256" key="5">
    <source>
        <dbReference type="ARBA" id="ARBA00022741"/>
    </source>
</evidence>
<dbReference type="Proteomes" id="UP000177171">
    <property type="component" value="Unassembled WGS sequence"/>
</dbReference>
<dbReference type="GO" id="GO:0005524">
    <property type="term" value="F:ATP binding"/>
    <property type="evidence" value="ECO:0007669"/>
    <property type="project" value="UniProtKB-UniRule"/>
</dbReference>
<dbReference type="Pfam" id="PF05746">
    <property type="entry name" value="DALR_1"/>
    <property type="match status" value="1"/>
</dbReference>
<evidence type="ECO:0000256" key="2">
    <source>
        <dbReference type="ARBA" id="ARBA00005594"/>
    </source>
</evidence>
<evidence type="ECO:0000256" key="6">
    <source>
        <dbReference type="ARBA" id="ARBA00022840"/>
    </source>
</evidence>
<evidence type="ECO:0000256" key="3">
    <source>
        <dbReference type="ARBA" id="ARBA00022490"/>
    </source>
</evidence>
<dbReference type="GO" id="GO:0005737">
    <property type="term" value="C:cytoplasm"/>
    <property type="evidence" value="ECO:0007669"/>
    <property type="project" value="UniProtKB-SubCell"/>
</dbReference>
<dbReference type="SUPFAM" id="SSF55190">
    <property type="entry name" value="Arginyl-tRNA synthetase (ArgRS), N-terminal 'additional' domain"/>
    <property type="match status" value="1"/>
</dbReference>
<evidence type="ECO:0000259" key="12">
    <source>
        <dbReference type="SMART" id="SM00836"/>
    </source>
</evidence>
<dbReference type="InterPro" id="IPR005148">
    <property type="entry name" value="Arg-tRNA-synth_N"/>
</dbReference>
<dbReference type="Gene3D" id="3.40.50.620">
    <property type="entry name" value="HUPs"/>
    <property type="match status" value="1"/>
</dbReference>
<dbReference type="PROSITE" id="PS00178">
    <property type="entry name" value="AA_TRNA_LIGASE_I"/>
    <property type="match status" value="1"/>
</dbReference>
<dbReference type="SMART" id="SM01016">
    <property type="entry name" value="Arg_tRNA_synt_N"/>
    <property type="match status" value="1"/>
</dbReference>
<reference evidence="14 15" key="1">
    <citation type="journal article" date="2016" name="Nat. Commun.">
        <title>Thousands of microbial genomes shed light on interconnected biogeochemical processes in an aquifer system.</title>
        <authorList>
            <person name="Anantharaman K."/>
            <person name="Brown C.T."/>
            <person name="Hug L.A."/>
            <person name="Sharon I."/>
            <person name="Castelle C.J."/>
            <person name="Probst A.J."/>
            <person name="Thomas B.C."/>
            <person name="Singh A."/>
            <person name="Wilkins M.J."/>
            <person name="Karaoz U."/>
            <person name="Brodie E.L."/>
            <person name="Williams K.H."/>
            <person name="Hubbard S.S."/>
            <person name="Banfield J.F."/>
        </authorList>
    </citation>
    <scope>NUCLEOTIDE SEQUENCE [LARGE SCALE GENOMIC DNA]</scope>
</reference>
<dbReference type="PANTHER" id="PTHR11956:SF5">
    <property type="entry name" value="ARGININE--TRNA LIGASE, CYTOPLASMIC"/>
    <property type="match status" value="1"/>
</dbReference>
<dbReference type="FunFam" id="1.10.730.10:FF:000008">
    <property type="entry name" value="Arginine--tRNA ligase"/>
    <property type="match status" value="1"/>
</dbReference>
<evidence type="ECO:0000313" key="15">
    <source>
        <dbReference type="Proteomes" id="UP000177171"/>
    </source>
</evidence>
<evidence type="ECO:0000256" key="7">
    <source>
        <dbReference type="ARBA" id="ARBA00022917"/>
    </source>
</evidence>
<dbReference type="EC" id="6.1.1.19" evidence="10"/>
<dbReference type="NCBIfam" id="TIGR00456">
    <property type="entry name" value="argS"/>
    <property type="match status" value="1"/>
</dbReference>
<dbReference type="Pfam" id="PF00750">
    <property type="entry name" value="tRNA-synt_1d"/>
    <property type="match status" value="1"/>
</dbReference>
<evidence type="ECO:0000259" key="13">
    <source>
        <dbReference type="SMART" id="SM01016"/>
    </source>
</evidence>
<evidence type="ECO:0000256" key="11">
    <source>
        <dbReference type="RuleBase" id="RU363038"/>
    </source>
</evidence>
<dbReference type="InterPro" id="IPR001278">
    <property type="entry name" value="Arg-tRNA-ligase"/>
</dbReference>
<evidence type="ECO:0000256" key="10">
    <source>
        <dbReference type="HAMAP-Rule" id="MF_00123"/>
    </source>
</evidence>
<organism evidence="14 15">
    <name type="scientific">Candidatus Sungbacteria bacterium RIFCSPLOWO2_12_FULL_41_11</name>
    <dbReference type="NCBI Taxonomy" id="1802286"/>
    <lineage>
        <taxon>Bacteria</taxon>
        <taxon>Candidatus Sungiibacteriota</taxon>
    </lineage>
</organism>
<dbReference type="InterPro" id="IPR036695">
    <property type="entry name" value="Arg-tRNA-synth_N_sf"/>
</dbReference>
<comment type="subcellular location">
    <subcellularLocation>
        <location evidence="1 10">Cytoplasm</location>
    </subcellularLocation>
</comment>
<feature type="short sequence motif" description="'HIGH' region" evidence="10">
    <location>
        <begin position="124"/>
        <end position="134"/>
    </location>
</feature>
<dbReference type="SUPFAM" id="SSF47323">
    <property type="entry name" value="Anticodon-binding domain of a subclass of class I aminoacyl-tRNA synthetases"/>
    <property type="match status" value="1"/>
</dbReference>
<protein>
    <recommendedName>
        <fullName evidence="10">Arginine--tRNA ligase</fullName>
        <ecNumber evidence="10">6.1.1.19</ecNumber>
    </recommendedName>
    <alternativeName>
        <fullName evidence="10">Arginyl-tRNA synthetase</fullName>
        <shortName evidence="10">ArgRS</shortName>
    </alternativeName>
</protein>
<dbReference type="InterPro" id="IPR009080">
    <property type="entry name" value="tRNAsynth_Ia_anticodon-bd"/>
</dbReference>
<comment type="similarity">
    <text evidence="2 10 11">Belongs to the class-I aminoacyl-tRNA synthetase family.</text>
</comment>
<evidence type="ECO:0000256" key="9">
    <source>
        <dbReference type="ARBA" id="ARBA00049339"/>
    </source>
</evidence>
<comment type="subunit">
    <text evidence="10">Monomer.</text>
</comment>
<keyword evidence="3 10" id="KW-0963">Cytoplasm</keyword>
<dbReference type="AlphaFoldDB" id="A0A1G2LMV4"/>
<name>A0A1G2LMV4_9BACT</name>
<keyword evidence="7 10" id="KW-0648">Protein biosynthesis</keyword>
<proteinExistence type="inferred from homology"/>
<sequence>MIRTEIKKAVLKAVVEKFGNILMPEFLVEAPENPAHGDYSANIALLLSKILNKNPLEIAGILKENVGGGMWEAETAPPGFINFRLSEETLESEFQEILKKKNIYGKPQTTIHKLQSINIEFISANPTGPITMGNARGAFLGDVLANVLEFFGAKVCREYYINDAKSSTQIKELGKTALGRGMSYLSPYVKEKFQSPEFRKIISEIKSKNPRNMEGEVGFALTQKIQKENQVNIENIFKIKFNKFFSEESLYKSGLVKKIQAELKKKNLVYEKDGALWLKAKEYGDTEDRVLVRQTGEPTYALPDLSYHWNKFKVRKFDKVIDIWGADHHGYAPRLVAALKALGIGQDKIKIIITQLVRLIEDGKEVKMSKRRGEFITLEELIKEVGPDAARFFFLMHSPDTHMDFDMKLAKERSMKNPVYYVQYAYVRCSSILGKSPPSLKLWRASKIQIIKLLNTDEERMLIKKLMQFPEVVEDTAGDFQVIRLTRYALELSKIFHNFYEKQHVLSENLELQNARLVLVSSTQIVLHNILGLLGISKPEKM</sequence>
<dbReference type="SMART" id="SM00836">
    <property type="entry name" value="DALR_1"/>
    <property type="match status" value="1"/>
</dbReference>
<accession>A0A1G2LMV4</accession>
<comment type="caution">
    <text evidence="14">The sequence shown here is derived from an EMBL/GenBank/DDBJ whole genome shotgun (WGS) entry which is preliminary data.</text>
</comment>
<keyword evidence="6 10" id="KW-0067">ATP-binding</keyword>
<dbReference type="PRINTS" id="PR01038">
    <property type="entry name" value="TRNASYNTHARG"/>
</dbReference>
<keyword evidence="4 10" id="KW-0436">Ligase</keyword>